<reference evidence="1" key="1">
    <citation type="submission" date="2019-07" db="EMBL/GenBank/DDBJ databases">
        <authorList>
            <person name="Dittberner H."/>
        </authorList>
    </citation>
    <scope>NUCLEOTIDE SEQUENCE [LARGE SCALE GENOMIC DNA]</scope>
</reference>
<comment type="caution">
    <text evidence="1">The sequence shown here is derived from an EMBL/GenBank/DDBJ whole genome shotgun (WGS) entry which is preliminary data.</text>
</comment>
<evidence type="ECO:0000313" key="1">
    <source>
        <dbReference type="EMBL" id="VVA95016.1"/>
    </source>
</evidence>
<organism evidence="1 2">
    <name type="scientific">Arabis nemorensis</name>
    <dbReference type="NCBI Taxonomy" id="586526"/>
    <lineage>
        <taxon>Eukaryota</taxon>
        <taxon>Viridiplantae</taxon>
        <taxon>Streptophyta</taxon>
        <taxon>Embryophyta</taxon>
        <taxon>Tracheophyta</taxon>
        <taxon>Spermatophyta</taxon>
        <taxon>Magnoliopsida</taxon>
        <taxon>eudicotyledons</taxon>
        <taxon>Gunneridae</taxon>
        <taxon>Pentapetalae</taxon>
        <taxon>rosids</taxon>
        <taxon>malvids</taxon>
        <taxon>Brassicales</taxon>
        <taxon>Brassicaceae</taxon>
        <taxon>Arabideae</taxon>
        <taxon>Arabis</taxon>
    </lineage>
</organism>
<accession>A0A565B032</accession>
<evidence type="ECO:0000313" key="2">
    <source>
        <dbReference type="Proteomes" id="UP000489600"/>
    </source>
</evidence>
<dbReference type="EMBL" id="CABITT030000002">
    <property type="protein sequence ID" value="VVA95016.1"/>
    <property type="molecule type" value="Genomic_DNA"/>
</dbReference>
<keyword evidence="2" id="KW-1185">Reference proteome</keyword>
<proteinExistence type="predicted"/>
<dbReference type="AlphaFoldDB" id="A0A565B032"/>
<gene>
    <name evidence="1" type="ORF">ANE_LOCUS5461</name>
</gene>
<dbReference type="Proteomes" id="UP000489600">
    <property type="component" value="Unassembled WGS sequence"/>
</dbReference>
<protein>
    <submittedName>
        <fullName evidence="1">Uncharacterized protein</fullName>
    </submittedName>
</protein>
<sequence>MECIRSDKFREYVMTRGTIIKVQRRFGVDIEELPEQIDTSTYSFVSVEETSSVYNLIRVLIVGISAAVEKTLLRKFKSTPKSLDNNASTCFKETKRSYKSSSSASK</sequence>
<name>A0A565B032_9BRAS</name>